<comment type="subcellular location">
    <subcellularLocation>
        <location evidence="1">Cell membrane</location>
        <topology evidence="1">Multi-pass membrane protein</topology>
    </subcellularLocation>
</comment>
<evidence type="ECO:0000256" key="2">
    <source>
        <dbReference type="ARBA" id="ARBA00022692"/>
    </source>
</evidence>
<dbReference type="InterPro" id="IPR027417">
    <property type="entry name" value="P-loop_NTPase"/>
</dbReference>
<dbReference type="PANTHER" id="PTHR24221">
    <property type="entry name" value="ATP-BINDING CASSETTE SUB-FAMILY B"/>
    <property type="match status" value="1"/>
</dbReference>
<dbReference type="Proteomes" id="UP000262832">
    <property type="component" value="Chromosome I"/>
</dbReference>
<dbReference type="SUPFAM" id="SSF52540">
    <property type="entry name" value="P-loop containing nucleoside triphosphate hydrolases"/>
    <property type="match status" value="1"/>
</dbReference>
<dbReference type="GO" id="GO:0005524">
    <property type="term" value="F:ATP binding"/>
    <property type="evidence" value="ECO:0007669"/>
    <property type="project" value="UniProtKB-KW"/>
</dbReference>
<dbReference type="Pfam" id="PF00005">
    <property type="entry name" value="ABC_tran"/>
    <property type="match status" value="1"/>
</dbReference>
<dbReference type="RefSeq" id="WP_128811016.1">
    <property type="nucleotide sequence ID" value="NZ_CP032093.1"/>
</dbReference>
<keyword evidence="3" id="KW-0547">Nucleotide-binding</keyword>
<evidence type="ECO:0000256" key="1">
    <source>
        <dbReference type="ARBA" id="ARBA00004651"/>
    </source>
</evidence>
<dbReference type="EMBL" id="CP032093">
    <property type="protein sequence ID" value="AXY01187.1"/>
    <property type="molecule type" value="Genomic_DNA"/>
</dbReference>
<dbReference type="Gene3D" id="1.20.1560.10">
    <property type="entry name" value="ABC transporter type 1, transmembrane domain"/>
    <property type="match status" value="1"/>
</dbReference>
<dbReference type="PROSITE" id="PS50893">
    <property type="entry name" value="ABC_TRANSPORTER_2"/>
    <property type="match status" value="1"/>
</dbReference>
<sequence length="592" mass="65737">MKQSALFKRLLSYPLSQPKPMLIGLGLLFIAAVANAGGPWLIQYFIDEHITKGNYSTDVLIPLALGYIALQLISATFQYLQSLQFGIVAANTIKVIRKQVFSGVINQPLSAFDYTPAGKLVSRITNDTESLQQFYELLIAAVVRNLVMISVMLGVMLYMSWKLTLVVLVLLPIVIGFMYLFKRLSTETYRNMRDLLSDINANLSESIQGMSVIQLMQQEAHFNQQFNDLTAEHLAASKKVIRLNGILLRPLMDLLAGLALLSLVAIFGFNGVELIGVGVLYAFISYLARVTEPLIEMTQQLALLQQALVSSERVFELMDAKAQTYGEDTQPLASGSISLEKLTFSYDGQQNVLNDITFQAKHQDFIALVGHTGSGKSTLASLLMGFYPAENNSLSIDGRPISSLAKDVIRKDIAMVQQDPHILPTTVQENIALGRTITDKQIWDALEKVGLDQQIRQYPNGLQTQLGQGETNLSAGQKQLLALARVLVAKPKILILDEATANIDSGTEVLIQKSLEVLRQDMTLVVIAHRLSTILNADQIIVLHHGDLVERGSHQSLLKQNGRYAKMYQLQQADRHIQQIEEMEDKQFEEAV</sequence>
<feature type="domain" description="ABC transporter" evidence="8">
    <location>
        <begin position="337"/>
        <end position="570"/>
    </location>
</feature>
<evidence type="ECO:0000256" key="3">
    <source>
        <dbReference type="ARBA" id="ARBA00022741"/>
    </source>
</evidence>
<proteinExistence type="predicted"/>
<dbReference type="Pfam" id="PF00664">
    <property type="entry name" value="ABC_membrane"/>
    <property type="match status" value="1"/>
</dbReference>
<dbReference type="InterPro" id="IPR011527">
    <property type="entry name" value="ABC1_TM_dom"/>
</dbReference>
<dbReference type="PANTHER" id="PTHR24221:SF615">
    <property type="entry name" value="MULTIDRUG RESISTANCE-LIKE ATP-BINDING PROTEIN MDLB"/>
    <property type="match status" value="1"/>
</dbReference>
<feature type="transmembrane region" description="Helical" evidence="7">
    <location>
        <begin position="163"/>
        <end position="181"/>
    </location>
</feature>
<dbReference type="SMART" id="SM00382">
    <property type="entry name" value="AAA"/>
    <property type="match status" value="1"/>
</dbReference>
<feature type="transmembrane region" description="Helical" evidence="7">
    <location>
        <begin position="137"/>
        <end position="157"/>
    </location>
</feature>
<dbReference type="CDD" id="cd18544">
    <property type="entry name" value="ABC_6TM_TmrA_like"/>
    <property type="match status" value="1"/>
</dbReference>
<dbReference type="Gene3D" id="3.40.50.300">
    <property type="entry name" value="P-loop containing nucleotide triphosphate hydrolases"/>
    <property type="match status" value="1"/>
</dbReference>
<feature type="transmembrane region" description="Helical" evidence="7">
    <location>
        <begin position="246"/>
        <end position="268"/>
    </location>
</feature>
<evidence type="ECO:0000256" key="6">
    <source>
        <dbReference type="ARBA" id="ARBA00023136"/>
    </source>
</evidence>
<dbReference type="InterPro" id="IPR003593">
    <property type="entry name" value="AAA+_ATPase"/>
</dbReference>
<name>A0ABM6YTJ3_9VIBR</name>
<protein>
    <submittedName>
        <fullName evidence="10">ATP-binding cassette domain-containing protein</fullName>
    </submittedName>
</protein>
<dbReference type="InterPro" id="IPR036640">
    <property type="entry name" value="ABC1_TM_sf"/>
</dbReference>
<keyword evidence="2 7" id="KW-0812">Transmembrane</keyword>
<reference evidence="10 11" key="1">
    <citation type="submission" date="2018-08" db="EMBL/GenBank/DDBJ databases">
        <title>Genomic taxonomy of the Vibrionaceae family.</title>
        <authorList>
            <person name="Gomez-Gil B."/>
            <person name="Tanaka M."/>
            <person name="Sawabe T."/>
            <person name="Enciso-Ibarra K."/>
        </authorList>
    </citation>
    <scope>NUCLEOTIDE SEQUENCE [LARGE SCALE GENOMIC DNA]</scope>
    <source>
        <strain evidence="10 11">CAIM 1831</strain>
    </source>
</reference>
<evidence type="ECO:0000256" key="5">
    <source>
        <dbReference type="ARBA" id="ARBA00022989"/>
    </source>
</evidence>
<evidence type="ECO:0000256" key="7">
    <source>
        <dbReference type="SAM" id="Phobius"/>
    </source>
</evidence>
<keyword evidence="4 10" id="KW-0067">ATP-binding</keyword>
<evidence type="ECO:0000259" key="9">
    <source>
        <dbReference type="PROSITE" id="PS50929"/>
    </source>
</evidence>
<dbReference type="SUPFAM" id="SSF90123">
    <property type="entry name" value="ABC transporter transmembrane region"/>
    <property type="match status" value="1"/>
</dbReference>
<organism evidence="10 11">
    <name type="scientific">Vibrio alfacsensis</name>
    <dbReference type="NCBI Taxonomy" id="1074311"/>
    <lineage>
        <taxon>Bacteria</taxon>
        <taxon>Pseudomonadati</taxon>
        <taxon>Pseudomonadota</taxon>
        <taxon>Gammaproteobacteria</taxon>
        <taxon>Vibrionales</taxon>
        <taxon>Vibrionaceae</taxon>
        <taxon>Vibrio</taxon>
    </lineage>
</organism>
<keyword evidence="6 7" id="KW-0472">Membrane</keyword>
<evidence type="ECO:0000313" key="11">
    <source>
        <dbReference type="Proteomes" id="UP000262832"/>
    </source>
</evidence>
<dbReference type="InterPro" id="IPR017871">
    <property type="entry name" value="ABC_transporter-like_CS"/>
</dbReference>
<keyword evidence="5 7" id="KW-1133">Transmembrane helix</keyword>
<dbReference type="PROSITE" id="PS00211">
    <property type="entry name" value="ABC_TRANSPORTER_1"/>
    <property type="match status" value="1"/>
</dbReference>
<evidence type="ECO:0000259" key="8">
    <source>
        <dbReference type="PROSITE" id="PS50893"/>
    </source>
</evidence>
<accession>A0ABM6YTJ3</accession>
<evidence type="ECO:0000313" key="10">
    <source>
        <dbReference type="EMBL" id="AXY01187.1"/>
    </source>
</evidence>
<keyword evidence="11" id="KW-1185">Reference proteome</keyword>
<dbReference type="InterPro" id="IPR003439">
    <property type="entry name" value="ABC_transporter-like_ATP-bd"/>
</dbReference>
<dbReference type="InterPro" id="IPR039421">
    <property type="entry name" value="Type_1_exporter"/>
</dbReference>
<gene>
    <name evidence="10" type="ORF">D1115_08185</name>
</gene>
<feature type="domain" description="ABC transmembrane type-1" evidence="9">
    <location>
        <begin position="22"/>
        <end position="306"/>
    </location>
</feature>
<feature type="transmembrane region" description="Helical" evidence="7">
    <location>
        <begin position="60"/>
        <end position="80"/>
    </location>
</feature>
<dbReference type="PROSITE" id="PS50929">
    <property type="entry name" value="ABC_TM1F"/>
    <property type="match status" value="1"/>
</dbReference>
<evidence type="ECO:0000256" key="4">
    <source>
        <dbReference type="ARBA" id="ARBA00022840"/>
    </source>
</evidence>